<evidence type="ECO:0000256" key="6">
    <source>
        <dbReference type="ARBA" id="ARBA00023136"/>
    </source>
</evidence>
<feature type="transmembrane region" description="Helical" evidence="8">
    <location>
        <begin position="185"/>
        <end position="204"/>
    </location>
</feature>
<comment type="similarity">
    <text evidence="2">Belongs to the resistance-nodulation-cell division (RND) (TC 2.A.6) family. MmpL subfamily.</text>
</comment>
<evidence type="ECO:0000259" key="9">
    <source>
        <dbReference type="Pfam" id="PF03176"/>
    </source>
</evidence>
<feature type="transmembrane region" description="Helical" evidence="8">
    <location>
        <begin position="590"/>
        <end position="612"/>
    </location>
</feature>
<feature type="transmembrane region" description="Helical" evidence="8">
    <location>
        <begin position="557"/>
        <end position="578"/>
    </location>
</feature>
<dbReference type="EMBL" id="FNAD01000007">
    <property type="protein sequence ID" value="SDD77216.1"/>
    <property type="molecule type" value="Genomic_DNA"/>
</dbReference>
<dbReference type="Gene3D" id="1.20.1640.10">
    <property type="entry name" value="Multidrug efflux transporter AcrB transmembrane domain"/>
    <property type="match status" value="2"/>
</dbReference>
<evidence type="ECO:0000256" key="5">
    <source>
        <dbReference type="ARBA" id="ARBA00022989"/>
    </source>
</evidence>
<dbReference type="InterPro" id="IPR004869">
    <property type="entry name" value="MMPL_dom"/>
</dbReference>
<keyword evidence="4 8" id="KW-0812">Transmembrane</keyword>
<evidence type="ECO:0000256" key="3">
    <source>
        <dbReference type="ARBA" id="ARBA00022475"/>
    </source>
</evidence>
<dbReference type="STRING" id="58114.SAMN05216270_107159"/>
<evidence type="ECO:0000256" key="7">
    <source>
        <dbReference type="SAM" id="MobiDB-lite"/>
    </source>
</evidence>
<evidence type="ECO:0000256" key="8">
    <source>
        <dbReference type="SAM" id="Phobius"/>
    </source>
</evidence>
<reference evidence="11" key="1">
    <citation type="submission" date="2016-10" db="EMBL/GenBank/DDBJ databases">
        <authorList>
            <person name="Varghese N."/>
            <person name="Submissions S."/>
        </authorList>
    </citation>
    <scope>NUCLEOTIDE SEQUENCE [LARGE SCALE GENOMIC DNA]</scope>
    <source>
        <strain evidence="11">CGMCC 4.3516</strain>
    </source>
</reference>
<feature type="transmembrane region" description="Helical" evidence="8">
    <location>
        <begin position="379"/>
        <end position="399"/>
    </location>
</feature>
<feature type="transmembrane region" description="Helical" evidence="8">
    <location>
        <begin position="651"/>
        <end position="674"/>
    </location>
</feature>
<keyword evidence="3" id="KW-1003">Cell membrane</keyword>
<evidence type="ECO:0000256" key="2">
    <source>
        <dbReference type="ARBA" id="ARBA00010157"/>
    </source>
</evidence>
<feature type="transmembrane region" description="Helical" evidence="8">
    <location>
        <begin position="315"/>
        <end position="341"/>
    </location>
</feature>
<feature type="region of interest" description="Disordered" evidence="7">
    <location>
        <begin position="709"/>
        <end position="738"/>
    </location>
</feature>
<feature type="domain" description="Membrane transport protein MMPL" evidence="9">
    <location>
        <begin position="43"/>
        <end position="380"/>
    </location>
</feature>
<dbReference type="PANTHER" id="PTHR33406">
    <property type="entry name" value="MEMBRANE PROTEIN MJ1562-RELATED"/>
    <property type="match status" value="1"/>
</dbReference>
<dbReference type="SUPFAM" id="SSF82866">
    <property type="entry name" value="Multidrug efflux transporter AcrB transmembrane domain"/>
    <property type="match status" value="2"/>
</dbReference>
<evidence type="ECO:0000256" key="1">
    <source>
        <dbReference type="ARBA" id="ARBA00004651"/>
    </source>
</evidence>
<gene>
    <name evidence="10" type="ORF">SAMN05216270_107159</name>
</gene>
<feature type="compositionally biased region" description="Basic and acidic residues" evidence="7">
    <location>
        <begin position="726"/>
        <end position="738"/>
    </location>
</feature>
<feature type="transmembrane region" description="Helical" evidence="8">
    <location>
        <begin position="290"/>
        <end position="309"/>
    </location>
</feature>
<protein>
    <submittedName>
        <fullName evidence="10">Putative drug exporter of the RND superfamily</fullName>
    </submittedName>
</protein>
<organism evidence="10 11">
    <name type="scientific">Glycomyces harbinensis</name>
    <dbReference type="NCBI Taxonomy" id="58114"/>
    <lineage>
        <taxon>Bacteria</taxon>
        <taxon>Bacillati</taxon>
        <taxon>Actinomycetota</taxon>
        <taxon>Actinomycetes</taxon>
        <taxon>Glycomycetales</taxon>
        <taxon>Glycomycetaceae</taxon>
        <taxon>Glycomyces</taxon>
    </lineage>
</organism>
<feature type="domain" description="Membrane transport protein MMPL" evidence="9">
    <location>
        <begin position="470"/>
        <end position="716"/>
    </location>
</feature>
<evidence type="ECO:0000313" key="11">
    <source>
        <dbReference type="Proteomes" id="UP000198949"/>
    </source>
</evidence>
<dbReference type="OrthoDB" id="7051771at2"/>
<accession>A0A1G6XJ38</accession>
<keyword evidence="6 8" id="KW-0472">Membrane</keyword>
<keyword evidence="11" id="KW-1185">Reference proteome</keyword>
<dbReference type="PANTHER" id="PTHR33406:SF11">
    <property type="entry name" value="MEMBRANE PROTEIN SCO6666-RELATED"/>
    <property type="match status" value="1"/>
</dbReference>
<sequence length="738" mass="79057">MFTWLARFNYAHRRLLLIVTALFMVLAGLWGGGVFGAMITDGLTPPDAESTRATELLEDHFGHQPGDLDTVALYTDSTGELTIDDPAFEQAVTAALDQLPESEVLSWTSYWSPGLTESERARYVSEDRSSVIAAITLEGADNTERLESYGEIESLARADDDRLETYIAGGSTSVHHLQEQAQQGLATAQMIALPILLVLLLLVFRSAVAAAVPVALGILAILGSLVLLRCLTYAIDISVFALEITLLLGLGLAIDYGLFMVSRFRGELDRRGGDVSGALEATLNTAGRTVAFSGLVVVIGLCGLLFFPQPISHSFGWAGITVVLFNILAALVVLPAALAVLGTRVNSLSPRWLRRRPGVVTREDRTWAALARSIIRRPVPWLAGGMLVLLVAAAPLLALEPGQTNHRYLPEDNEGQVVPRILDEEFAAGHAAESRFDIAVPGAVDEQAIEDYVRALEGIEGAVDPAVHRADDEFTWVTVGFEGEVDDVHNLALVREIRAFGPPAGADEVLVGGEGSPAEGLDNSEATTGALPWALAFVGLSTLLVLFICFRSVLVPIKAVLAAFLSLGASLGLVIWGFQEGNFDGALLDFAVVGTTDVWGLAVVITIAFGLVTDYEMFLVGRVYEEYQATGDNRRAIEVGLRSTGSVITRAGLLMVVVLAAMGFSATSLFVMTIGVGLTLAVVIDATVVRAIIVPAAMQLLGRANWWPSRPRTPSRQSAPSALHDPQMDRRSKKESVR</sequence>
<proteinExistence type="inferred from homology"/>
<dbReference type="AlphaFoldDB" id="A0A1G6XJ38"/>
<dbReference type="InterPro" id="IPR050545">
    <property type="entry name" value="Mycobact_MmpL"/>
</dbReference>
<dbReference type="Proteomes" id="UP000198949">
    <property type="component" value="Unassembled WGS sequence"/>
</dbReference>
<feature type="transmembrane region" description="Helical" evidence="8">
    <location>
        <begin position="240"/>
        <end position="261"/>
    </location>
</feature>
<dbReference type="RefSeq" id="WP_091035460.1">
    <property type="nucleotide sequence ID" value="NZ_FNAD01000007.1"/>
</dbReference>
<dbReference type="GO" id="GO:0005886">
    <property type="term" value="C:plasma membrane"/>
    <property type="evidence" value="ECO:0007669"/>
    <property type="project" value="UniProtKB-SubCell"/>
</dbReference>
<evidence type="ECO:0000256" key="4">
    <source>
        <dbReference type="ARBA" id="ARBA00022692"/>
    </source>
</evidence>
<comment type="subcellular location">
    <subcellularLocation>
        <location evidence="1">Cell membrane</location>
        <topology evidence="1">Multi-pass membrane protein</topology>
    </subcellularLocation>
</comment>
<dbReference type="Pfam" id="PF03176">
    <property type="entry name" value="MMPL"/>
    <property type="match status" value="2"/>
</dbReference>
<evidence type="ECO:0000313" key="10">
    <source>
        <dbReference type="EMBL" id="SDD77216.1"/>
    </source>
</evidence>
<feature type="transmembrane region" description="Helical" evidence="8">
    <location>
        <begin position="211"/>
        <end position="234"/>
    </location>
</feature>
<feature type="transmembrane region" description="Helical" evidence="8">
    <location>
        <begin position="530"/>
        <end position="550"/>
    </location>
</feature>
<name>A0A1G6XJ38_9ACTN</name>
<feature type="transmembrane region" description="Helical" evidence="8">
    <location>
        <begin position="680"/>
        <end position="702"/>
    </location>
</feature>
<keyword evidence="5 8" id="KW-1133">Transmembrane helix</keyword>